<comment type="caution">
    <text evidence="1">The sequence shown here is derived from an EMBL/GenBank/DDBJ whole genome shotgun (WGS) entry which is preliminary data.</text>
</comment>
<name>A0A1E8QAY5_9MYCO</name>
<evidence type="ECO:0000313" key="1">
    <source>
        <dbReference type="EMBL" id="OFJ55495.1"/>
    </source>
</evidence>
<accession>A0A1E8QAY5</accession>
<sequence length="423" mass="45400">MSRNDPRGGREPAFALRHAHDLYAARRIGTSTPTALRPLVAESWLRSLATGVNPDLRGAPASVGGDTDLRVRHPLAPALPVIRRLLVDEAVDTGVVVAVSAADGTLLWVEGDPTACRKAEAMNFVPGADWSERGAGTNAPGTALALDRELQISGPEHFCQVAQEWSCSAVPVHDPVTGALLGAIDITGGRHVASSTAMAWVRAAVVAIENHLAVLRLRPAPVDPISLPRLTVLGADRPRWQVTDEYGQSRVHTLTPRNAEILVLLSHHPEGLSTDHLALLLDEKDLDGVTIRAEMSRLRRVIGSGFIGSRPYRLTRPIVTDVGATFEALAAGDVATAVQRYRGPLLPQSLSPSIARLRMELSTSLRSAVLASGDLGLLRRWLEGPDGQDDRDGWRLLHERADAGSAHWARARGHLAGIDFELG</sequence>
<dbReference type="OrthoDB" id="3928741at2"/>
<dbReference type="AlphaFoldDB" id="A0A1E8QAY5"/>
<organism evidence="1 2">
    <name type="scientific">Mycolicibacterium grossiae</name>
    <dbReference type="NCBI Taxonomy" id="1552759"/>
    <lineage>
        <taxon>Bacteria</taxon>
        <taxon>Bacillati</taxon>
        <taxon>Actinomycetota</taxon>
        <taxon>Actinomycetes</taxon>
        <taxon>Mycobacteriales</taxon>
        <taxon>Mycobacteriaceae</taxon>
        <taxon>Mycolicibacterium</taxon>
    </lineage>
</organism>
<dbReference type="RefSeq" id="WP_070351485.1">
    <property type="nucleotide sequence ID" value="NZ_CP043474.1"/>
</dbReference>
<dbReference type="InterPro" id="IPR029016">
    <property type="entry name" value="GAF-like_dom_sf"/>
</dbReference>
<evidence type="ECO:0000313" key="2">
    <source>
        <dbReference type="Proteomes" id="UP000178953"/>
    </source>
</evidence>
<reference evidence="1 2" key="1">
    <citation type="submission" date="2016-09" db="EMBL/GenBank/DDBJ databases">
        <title>genome sequence of Mycobacterium sp. 739 SCH.</title>
        <authorList>
            <person name="Greninger A.L."/>
            <person name="Qin X."/>
            <person name="Jerome K."/>
            <person name="Vora S."/>
            <person name="Quinn K."/>
        </authorList>
    </citation>
    <scope>NUCLEOTIDE SEQUENCE [LARGE SCALE GENOMIC DNA]</scope>
    <source>
        <strain evidence="1 2">SCH</strain>
    </source>
</reference>
<dbReference type="Gene3D" id="3.30.450.40">
    <property type="match status" value="1"/>
</dbReference>
<keyword evidence="2" id="KW-1185">Reference proteome</keyword>
<protein>
    <submittedName>
        <fullName evidence="1">Transcriptional regulator</fullName>
    </submittedName>
</protein>
<proteinExistence type="predicted"/>
<dbReference type="Proteomes" id="UP000178953">
    <property type="component" value="Unassembled WGS sequence"/>
</dbReference>
<dbReference type="EMBL" id="MCHX01000003">
    <property type="protein sequence ID" value="OFJ55495.1"/>
    <property type="molecule type" value="Genomic_DNA"/>
</dbReference>
<gene>
    <name evidence="1" type="ORF">BEL07_01940</name>
</gene>